<dbReference type="PANTHER" id="PTHR43398">
    <property type="entry name" value="DOLICHOL-PHOSPHATE MANNOSYLTRANSFERASE SUBUNIT 1"/>
    <property type="match status" value="1"/>
</dbReference>
<evidence type="ECO:0000256" key="2">
    <source>
        <dbReference type="ARBA" id="ARBA00022676"/>
    </source>
</evidence>
<reference evidence="5" key="1">
    <citation type="submission" date="2019-08" db="EMBL/GenBank/DDBJ databases">
        <authorList>
            <person name="Kucharzyk K."/>
            <person name="Murdoch R.W."/>
            <person name="Higgins S."/>
            <person name="Loffler F."/>
        </authorList>
    </citation>
    <scope>NUCLEOTIDE SEQUENCE</scope>
</reference>
<name>A0A644X302_9ZZZZ</name>
<dbReference type="InterPro" id="IPR001173">
    <property type="entry name" value="Glyco_trans_2-like"/>
</dbReference>
<dbReference type="SUPFAM" id="SSF53448">
    <property type="entry name" value="Nucleotide-diphospho-sugar transferases"/>
    <property type="match status" value="1"/>
</dbReference>
<dbReference type="InterPro" id="IPR029044">
    <property type="entry name" value="Nucleotide-diphossugar_trans"/>
</dbReference>
<dbReference type="GO" id="GO:0004582">
    <property type="term" value="F:dolichyl-phosphate beta-D-mannosyltransferase activity"/>
    <property type="evidence" value="ECO:0007669"/>
    <property type="project" value="InterPro"/>
</dbReference>
<gene>
    <name evidence="5" type="ORF">SDC9_54987</name>
</gene>
<dbReference type="Pfam" id="PF00535">
    <property type="entry name" value="Glycos_transf_2"/>
    <property type="match status" value="1"/>
</dbReference>
<evidence type="ECO:0000256" key="1">
    <source>
        <dbReference type="ARBA" id="ARBA00006739"/>
    </source>
</evidence>
<comment type="similarity">
    <text evidence="1">Belongs to the glycosyltransferase 2 family.</text>
</comment>
<keyword evidence="2" id="KW-0328">Glycosyltransferase</keyword>
<evidence type="ECO:0000256" key="3">
    <source>
        <dbReference type="ARBA" id="ARBA00022679"/>
    </source>
</evidence>
<evidence type="ECO:0000313" key="5">
    <source>
        <dbReference type="EMBL" id="MPM08673.1"/>
    </source>
</evidence>
<proteinExistence type="inferred from homology"/>
<organism evidence="5">
    <name type="scientific">bioreactor metagenome</name>
    <dbReference type="NCBI Taxonomy" id="1076179"/>
    <lineage>
        <taxon>unclassified sequences</taxon>
        <taxon>metagenomes</taxon>
        <taxon>ecological metagenomes</taxon>
    </lineage>
</organism>
<dbReference type="InterPro" id="IPR039528">
    <property type="entry name" value="DPM1-like"/>
</dbReference>
<sequence length="266" mass="29991">MEFTGVSIILPTLKETDSFVKAVTMILDMNSGDIEEFIAVVCDRTNHDSFQSIEEGRKLAEVAGVPLTILHQTLPYFGGAIRDGFMAAKGSHVCMVTPDLDTAPDKLPEMIALSKRYPGDIIAGSRWRKGGGFVNYDGLKKVWNYLSQKFLDVFYLTTLTDFTWGNQLAPTILYQAINFTEVKHPINMERMVIPLRLGVGFHEVGAVCRMPEDDETVNPLMANFAYLRPAFRWRFARREDMVKPGVDYRKLVKTLKVAPEKASFNV</sequence>
<dbReference type="Gene3D" id="3.90.550.10">
    <property type="entry name" value="Spore Coat Polysaccharide Biosynthesis Protein SpsA, Chain A"/>
    <property type="match status" value="1"/>
</dbReference>
<accession>A0A644X302</accession>
<dbReference type="AlphaFoldDB" id="A0A644X302"/>
<feature type="domain" description="Glycosyltransferase 2-like" evidence="4">
    <location>
        <begin position="7"/>
        <end position="163"/>
    </location>
</feature>
<dbReference type="EMBL" id="VSSQ01001478">
    <property type="protein sequence ID" value="MPM08673.1"/>
    <property type="molecule type" value="Genomic_DNA"/>
</dbReference>
<evidence type="ECO:0000259" key="4">
    <source>
        <dbReference type="Pfam" id="PF00535"/>
    </source>
</evidence>
<protein>
    <recommendedName>
        <fullName evidence="4">Glycosyltransferase 2-like domain-containing protein</fullName>
    </recommendedName>
</protein>
<keyword evidence="3" id="KW-0808">Transferase</keyword>
<dbReference type="PANTHER" id="PTHR43398:SF1">
    <property type="entry name" value="DOLICHOL-PHOSPHATE MANNOSYLTRANSFERASE SUBUNIT 1"/>
    <property type="match status" value="1"/>
</dbReference>
<comment type="caution">
    <text evidence="5">The sequence shown here is derived from an EMBL/GenBank/DDBJ whole genome shotgun (WGS) entry which is preliminary data.</text>
</comment>